<dbReference type="AlphaFoldDB" id="A0A6D2HI63"/>
<keyword evidence="2" id="KW-1133">Transmembrane helix</keyword>
<dbReference type="Proteomes" id="UP000467841">
    <property type="component" value="Unassembled WGS sequence"/>
</dbReference>
<gene>
    <name evidence="3" type="ORF">MERR_LOCUS612</name>
</gene>
<accession>A0A6D2HI63</accession>
<protein>
    <submittedName>
        <fullName evidence="3">Uncharacterized protein</fullName>
    </submittedName>
</protein>
<keyword evidence="4" id="KW-1185">Reference proteome</keyword>
<evidence type="ECO:0000313" key="4">
    <source>
        <dbReference type="Proteomes" id="UP000467841"/>
    </source>
</evidence>
<keyword evidence="2" id="KW-0812">Transmembrane</keyword>
<comment type="caution">
    <text evidence="3">The sequence shown here is derived from an EMBL/GenBank/DDBJ whole genome shotgun (WGS) entry which is preliminary data.</text>
</comment>
<feature type="compositionally biased region" description="Basic and acidic residues" evidence="1">
    <location>
        <begin position="298"/>
        <end position="314"/>
    </location>
</feature>
<organism evidence="3 4">
    <name type="scientific">Microthlaspi erraticum</name>
    <dbReference type="NCBI Taxonomy" id="1685480"/>
    <lineage>
        <taxon>Eukaryota</taxon>
        <taxon>Viridiplantae</taxon>
        <taxon>Streptophyta</taxon>
        <taxon>Embryophyta</taxon>
        <taxon>Tracheophyta</taxon>
        <taxon>Spermatophyta</taxon>
        <taxon>Magnoliopsida</taxon>
        <taxon>eudicotyledons</taxon>
        <taxon>Gunneridae</taxon>
        <taxon>Pentapetalae</taxon>
        <taxon>rosids</taxon>
        <taxon>malvids</taxon>
        <taxon>Brassicales</taxon>
        <taxon>Brassicaceae</taxon>
        <taxon>Coluteocarpeae</taxon>
        <taxon>Microthlaspi</taxon>
    </lineage>
</organism>
<name>A0A6D2HI63_9BRAS</name>
<evidence type="ECO:0000256" key="1">
    <source>
        <dbReference type="SAM" id="MobiDB-lite"/>
    </source>
</evidence>
<feature type="transmembrane region" description="Helical" evidence="2">
    <location>
        <begin position="148"/>
        <end position="168"/>
    </location>
</feature>
<dbReference type="EMBL" id="CACVBM020000044">
    <property type="protein sequence ID" value="CAA7013378.1"/>
    <property type="molecule type" value="Genomic_DNA"/>
</dbReference>
<reference evidence="3" key="1">
    <citation type="submission" date="2020-01" db="EMBL/GenBank/DDBJ databases">
        <authorList>
            <person name="Mishra B."/>
        </authorList>
    </citation>
    <scope>NUCLEOTIDE SEQUENCE [LARGE SCALE GENOMIC DNA]</scope>
</reference>
<keyword evidence="2" id="KW-0472">Membrane</keyword>
<feature type="region of interest" description="Disordered" evidence="1">
    <location>
        <begin position="295"/>
        <end position="314"/>
    </location>
</feature>
<proteinExistence type="predicted"/>
<evidence type="ECO:0000313" key="3">
    <source>
        <dbReference type="EMBL" id="CAA7013378.1"/>
    </source>
</evidence>
<evidence type="ECO:0000256" key="2">
    <source>
        <dbReference type="SAM" id="Phobius"/>
    </source>
</evidence>
<sequence>MMNVPTVFREISDESRFKKKLITYSRLFGLPSFPSFFSSETPNLLLSKAILAVTRFFSPYSSHPLNSTLPFFSSFFSLPPTRRSLYRRSFFSPPPNLTSLFFSPPPPRPSLYHRFALLSAADSRISILLSTAASYFSLPGILASPFSLVTVFFVLGYWLSFSVSLYLVDSLSGNVCQFYNWDPELTPLVRSEFNAHATKLYSDHLYAWKQKYLKGKKPKNINLDVFDALKPYWDKLETQATSATNSKYRRSERDGMGMSTHNVGAQTIEAREEEMLLISLILLFARRSRPQGAGVCGQREEYRGGEDDTSHTRRLGPERISTKWLLRMLLSAKTARTVWENSLMILSAKLLLAIHPTLALSKK</sequence>